<dbReference type="RefSeq" id="WP_118925633.1">
    <property type="nucleotide sequence ID" value="NZ_QXGH01000016.1"/>
</dbReference>
<evidence type="ECO:0000259" key="7">
    <source>
        <dbReference type="PROSITE" id="PS50110"/>
    </source>
</evidence>
<dbReference type="InterPro" id="IPR058245">
    <property type="entry name" value="NreC/VraR/RcsB-like_REC"/>
</dbReference>
<dbReference type="OrthoDB" id="9808843at2"/>
<dbReference type="InterPro" id="IPR039420">
    <property type="entry name" value="WalR-like"/>
</dbReference>
<dbReference type="CDD" id="cd17535">
    <property type="entry name" value="REC_NarL-like"/>
    <property type="match status" value="1"/>
</dbReference>
<name>A0A417Y222_9ACTN</name>
<dbReference type="PROSITE" id="PS00622">
    <property type="entry name" value="HTH_LUXR_1"/>
    <property type="match status" value="1"/>
</dbReference>
<evidence type="ECO:0000313" key="8">
    <source>
        <dbReference type="EMBL" id="RHW26636.1"/>
    </source>
</evidence>
<evidence type="ECO:0000259" key="6">
    <source>
        <dbReference type="PROSITE" id="PS50043"/>
    </source>
</evidence>
<comment type="caution">
    <text evidence="8">The sequence shown here is derived from an EMBL/GenBank/DDBJ whole genome shotgun (WGS) entry which is preliminary data.</text>
</comment>
<dbReference type="Gene3D" id="3.40.50.2300">
    <property type="match status" value="1"/>
</dbReference>
<evidence type="ECO:0000313" key="9">
    <source>
        <dbReference type="Proteomes" id="UP000283644"/>
    </source>
</evidence>
<dbReference type="AlphaFoldDB" id="A0A417Y222"/>
<dbReference type="Proteomes" id="UP000283644">
    <property type="component" value="Unassembled WGS sequence"/>
</dbReference>
<dbReference type="Pfam" id="PF00196">
    <property type="entry name" value="GerE"/>
    <property type="match status" value="1"/>
</dbReference>
<dbReference type="GO" id="GO:0000160">
    <property type="term" value="P:phosphorelay signal transduction system"/>
    <property type="evidence" value="ECO:0007669"/>
    <property type="project" value="InterPro"/>
</dbReference>
<evidence type="ECO:0000256" key="1">
    <source>
        <dbReference type="ARBA" id="ARBA00022553"/>
    </source>
</evidence>
<evidence type="ECO:0000256" key="4">
    <source>
        <dbReference type="ARBA" id="ARBA00023163"/>
    </source>
</evidence>
<keyword evidence="9" id="KW-1185">Reference proteome</keyword>
<keyword evidence="4" id="KW-0804">Transcription</keyword>
<dbReference type="EMBL" id="QXGH01000016">
    <property type="protein sequence ID" value="RHW26636.1"/>
    <property type="molecule type" value="Genomic_DNA"/>
</dbReference>
<dbReference type="PRINTS" id="PR00038">
    <property type="entry name" value="HTHLUXR"/>
</dbReference>
<sequence>MISVVLAEDHGLVREGLRAILDLQDDIEVVAEATDGVQALSAVARHRPDVLVLDIQMPRLDGLEVVERIASQAGPGPAVLMLTTFDRDDYVYRALKAGAAGFLLKDVPRSQLLHAIRLVAQGDELLSPSITRKLVERFLRGPQATGLLDRLTAREREVLELVGHGLNNREIADRLSLGEATVKTHLGSLFSKCGLRDRAQAVVLAYESGLVTPGS</sequence>
<feature type="domain" description="HTH luxR-type" evidence="6">
    <location>
        <begin position="144"/>
        <end position="209"/>
    </location>
</feature>
<dbReference type="InterPro" id="IPR000792">
    <property type="entry name" value="Tscrpt_reg_LuxR_C"/>
</dbReference>
<dbReference type="SUPFAM" id="SSF52172">
    <property type="entry name" value="CheY-like"/>
    <property type="match status" value="1"/>
</dbReference>
<gene>
    <name evidence="8" type="ORF">D0Z08_12755</name>
</gene>
<dbReference type="SUPFAM" id="SSF46894">
    <property type="entry name" value="C-terminal effector domain of the bipartite response regulators"/>
    <property type="match status" value="1"/>
</dbReference>
<protein>
    <submittedName>
        <fullName evidence="8">DNA-binding response regulator</fullName>
    </submittedName>
</protein>
<keyword evidence="1 5" id="KW-0597">Phosphoprotein</keyword>
<dbReference type="PROSITE" id="PS50043">
    <property type="entry name" value="HTH_LUXR_2"/>
    <property type="match status" value="1"/>
</dbReference>
<proteinExistence type="predicted"/>
<dbReference type="InterPro" id="IPR016032">
    <property type="entry name" value="Sig_transdc_resp-reg_C-effctor"/>
</dbReference>
<feature type="domain" description="Response regulatory" evidence="7">
    <location>
        <begin position="3"/>
        <end position="120"/>
    </location>
</feature>
<dbReference type="SMART" id="SM00421">
    <property type="entry name" value="HTH_LUXR"/>
    <property type="match status" value="1"/>
</dbReference>
<dbReference type="Pfam" id="PF00072">
    <property type="entry name" value="Response_reg"/>
    <property type="match status" value="1"/>
</dbReference>
<dbReference type="GO" id="GO:0006355">
    <property type="term" value="P:regulation of DNA-templated transcription"/>
    <property type="evidence" value="ECO:0007669"/>
    <property type="project" value="InterPro"/>
</dbReference>
<dbReference type="InterPro" id="IPR001789">
    <property type="entry name" value="Sig_transdc_resp-reg_receiver"/>
</dbReference>
<dbReference type="InterPro" id="IPR011006">
    <property type="entry name" value="CheY-like_superfamily"/>
</dbReference>
<organism evidence="8 9">
    <name type="scientific">Nocardioides immobilis</name>
    <dbReference type="NCBI Taxonomy" id="2049295"/>
    <lineage>
        <taxon>Bacteria</taxon>
        <taxon>Bacillati</taxon>
        <taxon>Actinomycetota</taxon>
        <taxon>Actinomycetes</taxon>
        <taxon>Propionibacteriales</taxon>
        <taxon>Nocardioidaceae</taxon>
        <taxon>Nocardioides</taxon>
    </lineage>
</organism>
<reference evidence="8 9" key="1">
    <citation type="submission" date="2018-09" db="EMBL/GenBank/DDBJ databases">
        <title>Genome sequencing of Nocardioides immobilis CCTCC AB 2017083 for comparison to Nocardioides silvaticus.</title>
        <authorList>
            <person name="Li C."/>
            <person name="Wang G."/>
        </authorList>
    </citation>
    <scope>NUCLEOTIDE SEQUENCE [LARGE SCALE GENOMIC DNA]</scope>
    <source>
        <strain evidence="8 9">CCTCC AB 2017083</strain>
    </source>
</reference>
<dbReference type="SMART" id="SM00448">
    <property type="entry name" value="REC"/>
    <property type="match status" value="1"/>
</dbReference>
<evidence type="ECO:0000256" key="5">
    <source>
        <dbReference type="PROSITE-ProRule" id="PRU00169"/>
    </source>
</evidence>
<dbReference type="GO" id="GO:0003677">
    <property type="term" value="F:DNA binding"/>
    <property type="evidence" value="ECO:0007669"/>
    <property type="project" value="UniProtKB-KW"/>
</dbReference>
<accession>A0A417Y222</accession>
<dbReference type="PANTHER" id="PTHR43214">
    <property type="entry name" value="TWO-COMPONENT RESPONSE REGULATOR"/>
    <property type="match status" value="1"/>
</dbReference>
<dbReference type="CDD" id="cd06170">
    <property type="entry name" value="LuxR_C_like"/>
    <property type="match status" value="1"/>
</dbReference>
<keyword evidence="2" id="KW-0805">Transcription regulation</keyword>
<dbReference type="PROSITE" id="PS50110">
    <property type="entry name" value="RESPONSE_REGULATORY"/>
    <property type="match status" value="1"/>
</dbReference>
<feature type="modified residue" description="4-aspartylphosphate" evidence="5">
    <location>
        <position position="54"/>
    </location>
</feature>
<evidence type="ECO:0000256" key="3">
    <source>
        <dbReference type="ARBA" id="ARBA00023125"/>
    </source>
</evidence>
<keyword evidence="3 8" id="KW-0238">DNA-binding</keyword>
<evidence type="ECO:0000256" key="2">
    <source>
        <dbReference type="ARBA" id="ARBA00023015"/>
    </source>
</evidence>
<dbReference type="PANTHER" id="PTHR43214:SF24">
    <property type="entry name" value="TRANSCRIPTIONAL REGULATORY PROTEIN NARL-RELATED"/>
    <property type="match status" value="1"/>
</dbReference>